<dbReference type="Proteomes" id="UP000006056">
    <property type="component" value="Chromosome"/>
</dbReference>
<dbReference type="RefSeq" id="WP_014787594.1">
    <property type="nucleotide sequence ID" value="NC_018014.1"/>
</dbReference>
<name>I3ZM66_TERRK</name>
<evidence type="ECO:0008006" key="3">
    <source>
        <dbReference type="Google" id="ProtNLM"/>
    </source>
</evidence>
<protein>
    <recommendedName>
        <fullName evidence="3">RHH-type transcriptional regulator, rel operon repressor / antitoxin RelB</fullName>
    </recommendedName>
</protein>
<keyword evidence="2" id="KW-1185">Reference proteome</keyword>
<dbReference type="AlphaFoldDB" id="I3ZM66"/>
<sequence>MTIELEPALEEALERYVTASGVTRERAVANALHEFLDDREDYERAAAAVAKGGQTFTLVQVREQLGLDD</sequence>
<dbReference type="KEGG" id="trs:Terro_4127"/>
<dbReference type="HOGENOM" id="CLU_2774531_0_0_0"/>
<evidence type="ECO:0000313" key="2">
    <source>
        <dbReference type="Proteomes" id="UP000006056"/>
    </source>
</evidence>
<proteinExistence type="predicted"/>
<reference evidence="1 2" key="1">
    <citation type="submission" date="2012-06" db="EMBL/GenBank/DDBJ databases">
        <title>Complete genome of Terriglobus roseus DSM 18391.</title>
        <authorList>
            <consortium name="US DOE Joint Genome Institute (JGI-PGF)"/>
            <person name="Lucas S."/>
            <person name="Copeland A."/>
            <person name="Lapidus A."/>
            <person name="Glavina del Rio T."/>
            <person name="Dalin E."/>
            <person name="Tice H."/>
            <person name="Bruce D."/>
            <person name="Goodwin L."/>
            <person name="Pitluck S."/>
            <person name="Peters L."/>
            <person name="Mikhailova N."/>
            <person name="Munk A.C.C."/>
            <person name="Kyrpides N."/>
            <person name="Mavromatis K."/>
            <person name="Ivanova N."/>
            <person name="Brettin T."/>
            <person name="Detter J.C."/>
            <person name="Han C."/>
            <person name="Larimer F."/>
            <person name="Land M."/>
            <person name="Hauser L."/>
            <person name="Markowitz V."/>
            <person name="Cheng J.-F."/>
            <person name="Hugenholtz P."/>
            <person name="Woyke T."/>
            <person name="Wu D."/>
            <person name="Brambilla E."/>
            <person name="Klenk H.-P."/>
            <person name="Eisen J.A."/>
        </authorList>
    </citation>
    <scope>NUCLEOTIDE SEQUENCE [LARGE SCALE GENOMIC DNA]</scope>
    <source>
        <strain evidence="2">DSM 18391 / NRRL B-41598 / KBS 63</strain>
    </source>
</reference>
<gene>
    <name evidence="1" type="ordered locus">Terro_4127</name>
</gene>
<dbReference type="STRING" id="926566.Terro_4127"/>
<evidence type="ECO:0000313" key="1">
    <source>
        <dbReference type="EMBL" id="AFL90334.1"/>
    </source>
</evidence>
<organism evidence="1 2">
    <name type="scientific">Terriglobus roseus (strain DSM 18391 / NRRL B-41598 / KBS 63)</name>
    <dbReference type="NCBI Taxonomy" id="926566"/>
    <lineage>
        <taxon>Bacteria</taxon>
        <taxon>Pseudomonadati</taxon>
        <taxon>Acidobacteriota</taxon>
        <taxon>Terriglobia</taxon>
        <taxon>Terriglobales</taxon>
        <taxon>Acidobacteriaceae</taxon>
        <taxon>Terriglobus</taxon>
    </lineage>
</organism>
<dbReference type="EMBL" id="CP003379">
    <property type="protein sequence ID" value="AFL90334.1"/>
    <property type="molecule type" value="Genomic_DNA"/>
</dbReference>
<accession>I3ZM66</accession>